<dbReference type="InterPro" id="IPR011993">
    <property type="entry name" value="PH-like_dom_sf"/>
</dbReference>
<feature type="domain" description="Rho-GAP" evidence="12">
    <location>
        <begin position="596"/>
        <end position="784"/>
    </location>
</feature>
<keyword evidence="4" id="KW-0677">Repeat</keyword>
<dbReference type="InterPro" id="IPR008936">
    <property type="entry name" value="Rho_GTPase_activation_prot"/>
</dbReference>
<evidence type="ECO:0000259" key="11">
    <source>
        <dbReference type="PROSITE" id="PS50020"/>
    </source>
</evidence>
<dbReference type="PANTHER" id="PTHR23176">
    <property type="entry name" value="RHO/RAC/CDC GTPASE-ACTIVATING PROTEIN"/>
    <property type="match status" value="1"/>
</dbReference>
<dbReference type="InterPro" id="IPR001452">
    <property type="entry name" value="SH3_domain"/>
</dbReference>
<evidence type="ECO:0000313" key="13">
    <source>
        <dbReference type="Ensembl" id="ENSCAFP00020033959.1"/>
    </source>
</evidence>
<dbReference type="SUPFAM" id="SSF48350">
    <property type="entry name" value="GTPase activation domain, GAP"/>
    <property type="match status" value="1"/>
</dbReference>
<evidence type="ECO:0000256" key="9">
    <source>
        <dbReference type="SAM" id="MobiDB-lite"/>
    </source>
</evidence>
<evidence type="ECO:0000256" key="3">
    <source>
        <dbReference type="ARBA" id="ARBA00022553"/>
    </source>
</evidence>
<accession>A0A8C0LR45</accession>
<evidence type="ECO:0000256" key="8">
    <source>
        <dbReference type="PROSITE-ProRule" id="PRU00192"/>
    </source>
</evidence>
<dbReference type="SMART" id="SM00324">
    <property type="entry name" value="RhoGAP"/>
    <property type="match status" value="1"/>
</dbReference>
<gene>
    <name evidence="13" type="primary">ARHGAP12</name>
</gene>
<evidence type="ECO:0000259" key="10">
    <source>
        <dbReference type="PROSITE" id="PS50002"/>
    </source>
</evidence>
<dbReference type="FunFam" id="1.10.555.10:FF:000003">
    <property type="entry name" value="Putative rho GTPase-activating protein 12"/>
    <property type="match status" value="1"/>
</dbReference>
<dbReference type="Pfam" id="PF00018">
    <property type="entry name" value="SH3_1"/>
    <property type="match status" value="1"/>
</dbReference>
<keyword evidence="3" id="KW-0597">Phosphoprotein</keyword>
<dbReference type="InterPro" id="IPR035491">
    <property type="entry name" value="ARHGAP12_SH3"/>
</dbReference>
<dbReference type="Pfam" id="PF00169">
    <property type="entry name" value="PH"/>
    <property type="match status" value="1"/>
</dbReference>
<dbReference type="Pfam" id="PF16618">
    <property type="entry name" value="SH3-WW_linker"/>
    <property type="match status" value="1"/>
</dbReference>
<feature type="domain" description="SH3" evidence="10">
    <location>
        <begin position="10"/>
        <end position="72"/>
    </location>
</feature>
<dbReference type="SUPFAM" id="SSF50729">
    <property type="entry name" value="PH domain-like"/>
    <property type="match status" value="1"/>
</dbReference>
<dbReference type="FunFam" id="2.20.70.10:FF:000024">
    <property type="entry name" value="Rho GTPase activating protein 12"/>
    <property type="match status" value="1"/>
</dbReference>
<evidence type="ECO:0000256" key="2">
    <source>
        <dbReference type="ARBA" id="ARBA00022468"/>
    </source>
</evidence>
<dbReference type="GO" id="GO:0005096">
    <property type="term" value="F:GTPase activator activity"/>
    <property type="evidence" value="ECO:0007669"/>
    <property type="project" value="UniProtKB-KW"/>
</dbReference>
<dbReference type="InterPro" id="IPR050729">
    <property type="entry name" value="Rho-GAP"/>
</dbReference>
<feature type="compositionally biased region" description="Polar residues" evidence="9">
    <location>
        <begin position="115"/>
        <end position="171"/>
    </location>
</feature>
<dbReference type="FunFam" id="2.30.30.40:FF:000056">
    <property type="entry name" value="rho GTPase-activating protein 12 isoform X1"/>
    <property type="match status" value="1"/>
</dbReference>
<feature type="compositionally biased region" description="Acidic residues" evidence="9">
    <location>
        <begin position="521"/>
        <end position="530"/>
    </location>
</feature>
<dbReference type="InterPro" id="IPR036028">
    <property type="entry name" value="SH3-like_dom_sf"/>
</dbReference>
<evidence type="ECO:0000256" key="6">
    <source>
        <dbReference type="ARBA" id="ARBA00070232"/>
    </source>
</evidence>
<feature type="compositionally biased region" description="Basic and acidic residues" evidence="9">
    <location>
        <begin position="534"/>
        <end position="546"/>
    </location>
</feature>
<dbReference type="CDD" id="cd12070">
    <property type="entry name" value="SH3_ARHGAP12"/>
    <property type="match status" value="1"/>
</dbReference>
<organism evidence="13 14">
    <name type="scientific">Canis lupus dingo</name>
    <name type="common">dingo</name>
    <dbReference type="NCBI Taxonomy" id="286419"/>
    <lineage>
        <taxon>Eukaryota</taxon>
        <taxon>Metazoa</taxon>
        <taxon>Chordata</taxon>
        <taxon>Craniata</taxon>
        <taxon>Vertebrata</taxon>
        <taxon>Euteleostomi</taxon>
        <taxon>Mammalia</taxon>
        <taxon>Eutheria</taxon>
        <taxon>Laurasiatheria</taxon>
        <taxon>Carnivora</taxon>
        <taxon>Caniformia</taxon>
        <taxon>Canidae</taxon>
        <taxon>Canis</taxon>
    </lineage>
</organism>
<dbReference type="Gene3D" id="2.30.30.40">
    <property type="entry name" value="SH3 Domains"/>
    <property type="match status" value="1"/>
</dbReference>
<dbReference type="SMART" id="SM00456">
    <property type="entry name" value="WW"/>
    <property type="match status" value="2"/>
</dbReference>
<dbReference type="SUPFAM" id="SSF50044">
    <property type="entry name" value="SH3-domain"/>
    <property type="match status" value="1"/>
</dbReference>
<dbReference type="Pfam" id="PF00397">
    <property type="entry name" value="WW"/>
    <property type="match status" value="1"/>
</dbReference>
<dbReference type="SMART" id="SM00326">
    <property type="entry name" value="SH3"/>
    <property type="match status" value="1"/>
</dbReference>
<keyword evidence="2" id="KW-0343">GTPase activation</keyword>
<keyword evidence="1 8" id="KW-0728">SH3 domain</keyword>
<evidence type="ECO:0000256" key="5">
    <source>
        <dbReference type="ARBA" id="ARBA00055252"/>
    </source>
</evidence>
<dbReference type="Gene3D" id="2.20.70.10">
    <property type="match status" value="1"/>
</dbReference>
<dbReference type="AlphaFoldDB" id="A0A8C0LR45"/>
<evidence type="ECO:0000256" key="4">
    <source>
        <dbReference type="ARBA" id="ARBA00022737"/>
    </source>
</evidence>
<evidence type="ECO:0000313" key="14">
    <source>
        <dbReference type="Proteomes" id="UP000694391"/>
    </source>
</evidence>
<dbReference type="InterPro" id="IPR001849">
    <property type="entry name" value="PH_domain"/>
</dbReference>
<dbReference type="Proteomes" id="UP000694391">
    <property type="component" value="Unplaced"/>
</dbReference>
<reference evidence="13" key="2">
    <citation type="submission" date="2025-09" db="UniProtKB">
        <authorList>
            <consortium name="Ensembl"/>
        </authorList>
    </citation>
    <scope>IDENTIFICATION</scope>
</reference>
<feature type="domain" description="WW" evidence="11">
    <location>
        <begin position="262"/>
        <end position="295"/>
    </location>
</feature>
<dbReference type="GO" id="GO:0005737">
    <property type="term" value="C:cytoplasm"/>
    <property type="evidence" value="ECO:0007669"/>
    <property type="project" value="TreeGrafter"/>
</dbReference>
<evidence type="ECO:0000259" key="12">
    <source>
        <dbReference type="PROSITE" id="PS50238"/>
    </source>
</evidence>
<dbReference type="SUPFAM" id="SSF51045">
    <property type="entry name" value="WW domain"/>
    <property type="match status" value="2"/>
</dbReference>
<keyword evidence="14" id="KW-1185">Reference proteome</keyword>
<dbReference type="Gene3D" id="2.30.29.30">
    <property type="entry name" value="Pleckstrin-homology domain (PH domain)/Phosphotyrosine-binding domain (PTB)"/>
    <property type="match status" value="1"/>
</dbReference>
<feature type="region of interest" description="Disordered" evidence="9">
    <location>
        <begin position="521"/>
        <end position="567"/>
    </location>
</feature>
<dbReference type="PROSITE" id="PS50020">
    <property type="entry name" value="WW_DOMAIN_2"/>
    <property type="match status" value="2"/>
</dbReference>
<dbReference type="InterPro" id="IPR000198">
    <property type="entry name" value="RhoGAP_dom"/>
</dbReference>
<dbReference type="CDD" id="cd04403">
    <property type="entry name" value="RhoGAP_ARHGAP27_15_12_9"/>
    <property type="match status" value="1"/>
</dbReference>
<feature type="compositionally biased region" description="Polar residues" evidence="9">
    <location>
        <begin position="188"/>
        <end position="197"/>
    </location>
</feature>
<dbReference type="PROSITE" id="PS50002">
    <property type="entry name" value="SH3"/>
    <property type="match status" value="1"/>
</dbReference>
<dbReference type="FunFam" id="2.30.29.30:FF:000100">
    <property type="entry name" value="Rho GTPase activating protein 12"/>
    <property type="match status" value="1"/>
</dbReference>
<feature type="region of interest" description="Disordered" evidence="9">
    <location>
        <begin position="108"/>
        <end position="238"/>
    </location>
</feature>
<dbReference type="PANTHER" id="PTHR23176:SF107">
    <property type="entry name" value="RHO GTPASE-ACTIVATING PROTEIN 12"/>
    <property type="match status" value="1"/>
</dbReference>
<dbReference type="Ensembl" id="ENSCAFT00020039181.1">
    <property type="protein sequence ID" value="ENSCAFP00020033959.1"/>
    <property type="gene ID" value="ENSCAFG00020026318.1"/>
</dbReference>
<dbReference type="InterPro" id="IPR001202">
    <property type="entry name" value="WW_dom"/>
</dbReference>
<feature type="compositionally biased region" description="Polar residues" evidence="9">
    <location>
        <begin position="221"/>
        <end position="231"/>
    </location>
</feature>
<dbReference type="GeneTree" id="ENSGT00950000182860"/>
<dbReference type="PROSITE" id="PS50238">
    <property type="entry name" value="RHOGAP"/>
    <property type="match status" value="1"/>
</dbReference>
<dbReference type="Pfam" id="PF00620">
    <property type="entry name" value="RhoGAP"/>
    <property type="match status" value="1"/>
</dbReference>
<protein>
    <recommendedName>
        <fullName evidence="6">Rho GTPase-activating protein 12</fullName>
    </recommendedName>
    <alternativeName>
        <fullName evidence="7">Rho-type GTPase-activating protein 12</fullName>
    </alternativeName>
</protein>
<sequence length="786" mass="89655">MADRSGKIIPGQVYIEVEYDYEYEAKDRKIVIKQGERYILVKKTNDDWWQVKPDENSKAFYVPAQYVKEVTRKALMPPVKQAVGLPNNSMKMIQSLHLQRSTENVNKLPELSSFGKPSSVQGTGLTRDANQNFGPNYNPGQTVNLSLDLTHNNGKFNSDSHSPKVSGQNRTRLFGHSPGPEFLDVEKTSFSQEQSCDSAGEGSERVHQDSESGDELSSSSTEQIRATTPPNQGRPDSPVYANLQELKISQSALPPLPGSPAIQINGEWETHKDSSGRCYYYNRGTQERTWKPPRWTRDTNISKGDFQSPGDQEWLKHVDDQGRQYYYSADGSRSEWELPKYNASSQQQREIIKSRSLDRRLQEPIVLTKWRHSTIVLDTNDKESPTASKPCFPENESSPSSPKHQDTGQEKYGLLNVTKITENGKKVRKNWLSSWAVLQGSSLLFTKTQGSSTSWFGSNQSKPEFTVDLKGATVEMASKDKSSKKNVFEVIRLFSKYNSHSFFFLIKILFIHERHTETVETDEAIEEEIPESPGIEKHDKEKDHKDPKKLRPMKVSSIDSSEQKKTKKNLKKFLTRRPTLQAVREKGYIKDQVFGANLANLCQRENGTVPNFVKLCIEHVEAYGLDVDGIYRVSGNLAVIQKLRFAVNHDEKLDLNDSKWEDIHVITGALKMFFRELPEPLFTFNHFNDFVNAIKQEPRQRVAAVKDLIRQLPKPNQDTMQILFRHLKRVIENGEKNRMTYQSIAIVFGPTLLKPEKETGNIAVHTVYQNQIVELILLEINSIFGR</sequence>
<dbReference type="InterPro" id="IPR036020">
    <property type="entry name" value="WW_dom_sf"/>
</dbReference>
<name>A0A8C0LR45_CANLU</name>
<feature type="region of interest" description="Disordered" evidence="9">
    <location>
        <begin position="378"/>
        <end position="412"/>
    </location>
</feature>
<dbReference type="Gene3D" id="1.10.555.10">
    <property type="entry name" value="Rho GTPase activation protein"/>
    <property type="match status" value="1"/>
</dbReference>
<evidence type="ECO:0000256" key="1">
    <source>
        <dbReference type="ARBA" id="ARBA00022443"/>
    </source>
</evidence>
<dbReference type="GO" id="GO:0007165">
    <property type="term" value="P:signal transduction"/>
    <property type="evidence" value="ECO:0007669"/>
    <property type="project" value="InterPro"/>
</dbReference>
<comment type="function">
    <text evidence="5">GTPase activator for the Rho-type GTPases by converting them to an inactive GDP-bound state.</text>
</comment>
<evidence type="ECO:0000256" key="7">
    <source>
        <dbReference type="ARBA" id="ARBA00083383"/>
    </source>
</evidence>
<feature type="domain" description="WW" evidence="11">
    <location>
        <begin position="308"/>
        <end position="341"/>
    </location>
</feature>
<proteinExistence type="predicted"/>
<dbReference type="CDD" id="cd00201">
    <property type="entry name" value="WW"/>
    <property type="match status" value="1"/>
</dbReference>
<reference evidence="13" key="1">
    <citation type="submission" date="2025-08" db="UniProtKB">
        <authorList>
            <consortium name="Ensembl"/>
        </authorList>
    </citation>
    <scope>IDENTIFICATION</scope>
</reference>